<keyword evidence="2" id="KW-0812">Transmembrane</keyword>
<gene>
    <name evidence="3" type="ORF">BOTBODRAFT_614745</name>
</gene>
<dbReference type="InParanoid" id="A0A067LV02"/>
<protein>
    <submittedName>
        <fullName evidence="3">Uncharacterized protein</fullName>
    </submittedName>
</protein>
<organism evidence="3 4">
    <name type="scientific">Botryobasidium botryosum (strain FD-172 SS1)</name>
    <dbReference type="NCBI Taxonomy" id="930990"/>
    <lineage>
        <taxon>Eukaryota</taxon>
        <taxon>Fungi</taxon>
        <taxon>Dikarya</taxon>
        <taxon>Basidiomycota</taxon>
        <taxon>Agaricomycotina</taxon>
        <taxon>Agaricomycetes</taxon>
        <taxon>Cantharellales</taxon>
        <taxon>Botryobasidiaceae</taxon>
        <taxon>Botryobasidium</taxon>
    </lineage>
</organism>
<dbReference type="HOGENOM" id="CLU_059054_1_1_1"/>
<keyword evidence="4" id="KW-1185">Reference proteome</keyword>
<accession>A0A067LV02</accession>
<sequence>MTAWSEPAEIARDAQIFQKILLFLLGLYVWEVLGSLAFDWTIITRKRQFRWPMIFYFWNTATNVTTKVQCQTLYGFNQFAGNTAIGTASTLLVLRTVAVWARKLYIIIPLVILSLGHWTVLFHGVATVQSNWSVTDNACIVSGTEPAFINLLYIYTMLFDLVVLLLTVIGLLLSPGRSSNLWTLLFKDGVVYFIVAFSVNLISTVFLLMNLNPVMNVMFTVPAATASAIVSCRVFVRLSQFTSRDVYFHSTSIVGNTPQVGSQRNSVNLVFRNMGSNPENKANADPEIALNMYATAGKISGDETLAAGRISQTIKLDRQPSEEMEEKKFGVSVDGAV</sequence>
<name>A0A067LV02_BOTB1</name>
<feature type="transmembrane region" description="Helical" evidence="2">
    <location>
        <begin position="152"/>
        <end position="173"/>
    </location>
</feature>
<dbReference type="AlphaFoldDB" id="A0A067LV02"/>
<dbReference type="OrthoDB" id="3197626at2759"/>
<reference evidence="4" key="1">
    <citation type="journal article" date="2014" name="Proc. Natl. Acad. Sci. U.S.A.">
        <title>Extensive sampling of basidiomycete genomes demonstrates inadequacy of the white-rot/brown-rot paradigm for wood decay fungi.</title>
        <authorList>
            <person name="Riley R."/>
            <person name="Salamov A.A."/>
            <person name="Brown D.W."/>
            <person name="Nagy L.G."/>
            <person name="Floudas D."/>
            <person name="Held B.W."/>
            <person name="Levasseur A."/>
            <person name="Lombard V."/>
            <person name="Morin E."/>
            <person name="Otillar R."/>
            <person name="Lindquist E.A."/>
            <person name="Sun H."/>
            <person name="LaButti K.M."/>
            <person name="Schmutz J."/>
            <person name="Jabbour D."/>
            <person name="Luo H."/>
            <person name="Baker S.E."/>
            <person name="Pisabarro A.G."/>
            <person name="Walton J.D."/>
            <person name="Blanchette R.A."/>
            <person name="Henrissat B."/>
            <person name="Martin F."/>
            <person name="Cullen D."/>
            <person name="Hibbett D.S."/>
            <person name="Grigoriev I.V."/>
        </authorList>
    </citation>
    <scope>NUCLEOTIDE SEQUENCE [LARGE SCALE GENOMIC DNA]</scope>
    <source>
        <strain evidence="4">FD-172 SS1</strain>
    </source>
</reference>
<keyword evidence="2" id="KW-0472">Membrane</keyword>
<feature type="transmembrane region" description="Helical" evidence="2">
    <location>
        <begin position="104"/>
        <end position="126"/>
    </location>
</feature>
<proteinExistence type="predicted"/>
<feature type="transmembrane region" description="Helical" evidence="2">
    <location>
        <begin position="185"/>
        <end position="208"/>
    </location>
</feature>
<evidence type="ECO:0000313" key="4">
    <source>
        <dbReference type="Proteomes" id="UP000027195"/>
    </source>
</evidence>
<dbReference type="Proteomes" id="UP000027195">
    <property type="component" value="Unassembled WGS sequence"/>
</dbReference>
<feature type="compositionally biased region" description="Basic and acidic residues" evidence="1">
    <location>
        <begin position="318"/>
        <end position="329"/>
    </location>
</feature>
<keyword evidence="2" id="KW-1133">Transmembrane helix</keyword>
<feature type="transmembrane region" description="Helical" evidence="2">
    <location>
        <begin position="20"/>
        <end position="43"/>
    </location>
</feature>
<evidence type="ECO:0000256" key="2">
    <source>
        <dbReference type="SAM" id="Phobius"/>
    </source>
</evidence>
<dbReference type="EMBL" id="KL198113">
    <property type="protein sequence ID" value="KDQ07163.1"/>
    <property type="molecule type" value="Genomic_DNA"/>
</dbReference>
<feature type="region of interest" description="Disordered" evidence="1">
    <location>
        <begin position="318"/>
        <end position="337"/>
    </location>
</feature>
<evidence type="ECO:0000256" key="1">
    <source>
        <dbReference type="SAM" id="MobiDB-lite"/>
    </source>
</evidence>
<evidence type="ECO:0000313" key="3">
    <source>
        <dbReference type="EMBL" id="KDQ07163.1"/>
    </source>
</evidence>